<dbReference type="InterPro" id="IPR045033">
    <property type="entry name" value="PILS1/3/4/5/7"/>
</dbReference>
<evidence type="ECO:0000313" key="10">
    <source>
        <dbReference type="EMBL" id="KAK3287369.1"/>
    </source>
</evidence>
<feature type="transmembrane region" description="Helical" evidence="9">
    <location>
        <begin position="301"/>
        <end position="323"/>
    </location>
</feature>
<keyword evidence="5 9" id="KW-1133">Transmembrane helix</keyword>
<evidence type="ECO:0000256" key="5">
    <source>
        <dbReference type="ARBA" id="ARBA00022989"/>
    </source>
</evidence>
<evidence type="ECO:0000256" key="4">
    <source>
        <dbReference type="ARBA" id="ARBA00022692"/>
    </source>
</evidence>
<dbReference type="Proteomes" id="UP001190700">
    <property type="component" value="Unassembled WGS sequence"/>
</dbReference>
<dbReference type="PANTHER" id="PTHR31651">
    <property type="match status" value="1"/>
</dbReference>
<feature type="transmembrane region" description="Helical" evidence="9">
    <location>
        <begin position="210"/>
        <end position="229"/>
    </location>
</feature>
<dbReference type="EMBL" id="LGRX02000881">
    <property type="protein sequence ID" value="KAK3287369.1"/>
    <property type="molecule type" value="Genomic_DNA"/>
</dbReference>
<feature type="transmembrane region" description="Helical" evidence="9">
    <location>
        <begin position="270"/>
        <end position="289"/>
    </location>
</feature>
<feature type="transmembrane region" description="Helical" evidence="9">
    <location>
        <begin position="67"/>
        <end position="87"/>
    </location>
</feature>
<keyword evidence="6 9" id="KW-0472">Membrane</keyword>
<keyword evidence="11" id="KW-1185">Reference proteome</keyword>
<accession>A0AAE0H007</accession>
<evidence type="ECO:0000256" key="1">
    <source>
        <dbReference type="ARBA" id="ARBA00004141"/>
    </source>
</evidence>
<dbReference type="AlphaFoldDB" id="A0AAE0H007"/>
<keyword evidence="4 9" id="KW-0812">Transmembrane</keyword>
<feature type="transmembrane region" description="Helical" evidence="9">
    <location>
        <begin position="517"/>
        <end position="536"/>
    </location>
</feature>
<evidence type="ECO:0000256" key="6">
    <source>
        <dbReference type="ARBA" id="ARBA00023136"/>
    </source>
</evidence>
<comment type="function">
    <text evidence="7">Involved in cellular auxin homeostasis by regulating auxin metabolism. Regulates intracellular auxin accumulation at the endoplasmic reticulum and thus auxin availability for nuclear auxin signaling.</text>
</comment>
<feature type="transmembrane region" description="Helical" evidence="9">
    <location>
        <begin position="184"/>
        <end position="203"/>
    </location>
</feature>
<evidence type="ECO:0000256" key="3">
    <source>
        <dbReference type="ARBA" id="ARBA00022448"/>
    </source>
</evidence>
<protein>
    <submittedName>
        <fullName evidence="10">Uncharacterized protein</fullName>
    </submittedName>
</protein>
<feature type="transmembrane region" description="Helical" evidence="9">
    <location>
        <begin position="557"/>
        <end position="576"/>
    </location>
</feature>
<sequence>MRACQSGLVEPQATHNLNRSHRKRKCKTGRSFEFLTRAQSELVHFDSCTKPHASPCQARKEGAWKRAVSITALLCLGFVVWGTPAQAASQAATSSNYVLELWSMAVETVLEIVSEGTGLLVLKATAGAIFKILTFCIIVQWLLQSKRIPQETPVVLSKVAFQLLLPTFLCSKVARTLAFAEPGSLLGVIPLMAVGQVMLGLVLGQACAAVIYFAGGGGLAASILGWHPTRPARSAQAVADATASALGAPAVGSVLAPVEDKKPRAAHNRMMILTCGFGNSLTLPLVFLMEILTPMEVERAVGYIALFLVGWSPSLWTLGYNLLNSEEEAQKGSGWRAPSDQYSESADWWSNVQAAAHRARDIALYWWEAVEQLIAKIFNPPLCGIFIGVLIGATPIAPHVFSPADAAPLPFELSCGATLLRMCMDFASLLGTAALPVQTIVLAASLTSGRSAAAKSKANGDNEILKVASDLFPKDCLGWRALVGVSVVRLLLLPTAFCALTMWLQQFGVLPLDPVCQLVLLVQATMPTAQNLVLLVQLRPHTRPFSGEVALFILRQYLISIVPLTIWITFFVYLVLGPSVAM</sequence>
<feature type="transmembrane region" description="Helical" evidence="9">
    <location>
        <begin position="426"/>
        <end position="447"/>
    </location>
</feature>
<evidence type="ECO:0000313" key="11">
    <source>
        <dbReference type="Proteomes" id="UP001190700"/>
    </source>
</evidence>
<name>A0AAE0H007_9CHLO</name>
<evidence type="ECO:0000256" key="8">
    <source>
        <dbReference type="ARBA" id="ARBA00025752"/>
    </source>
</evidence>
<comment type="subcellular location">
    <subcellularLocation>
        <location evidence="2">Endomembrane system</location>
    </subcellularLocation>
    <subcellularLocation>
        <location evidence="1">Membrane</location>
        <topology evidence="1">Multi-pass membrane protein</topology>
    </subcellularLocation>
</comment>
<comment type="caution">
    <text evidence="10">The sequence shown here is derived from an EMBL/GenBank/DDBJ whole genome shotgun (WGS) entry which is preliminary data.</text>
</comment>
<comment type="similarity">
    <text evidence="8">Belongs to the auxin efflux carrier (TC 2.A.69.2) family.</text>
</comment>
<keyword evidence="3" id="KW-0813">Transport</keyword>
<dbReference type="PANTHER" id="PTHR31651:SF36">
    <property type="entry name" value="AUXIN EFFLUX CARRIER FAMILY PROTEIN"/>
    <property type="match status" value="1"/>
</dbReference>
<dbReference type="GO" id="GO:0080162">
    <property type="term" value="P:endoplasmic reticulum to cytosol auxin transport"/>
    <property type="evidence" value="ECO:0007669"/>
    <property type="project" value="InterPro"/>
</dbReference>
<gene>
    <name evidence="10" type="ORF">CYMTET_5116</name>
</gene>
<proteinExistence type="inferred from homology"/>
<feature type="transmembrane region" description="Helical" evidence="9">
    <location>
        <begin position="120"/>
        <end position="143"/>
    </location>
</feature>
<dbReference type="Pfam" id="PF03547">
    <property type="entry name" value="Mem_trans"/>
    <property type="match status" value="1"/>
</dbReference>
<reference evidence="10 11" key="1">
    <citation type="journal article" date="2015" name="Genome Biol. Evol.">
        <title>Comparative Genomics of a Bacterivorous Green Alga Reveals Evolutionary Causalities and Consequences of Phago-Mixotrophic Mode of Nutrition.</title>
        <authorList>
            <person name="Burns J.A."/>
            <person name="Paasch A."/>
            <person name="Narechania A."/>
            <person name="Kim E."/>
        </authorList>
    </citation>
    <scope>NUCLEOTIDE SEQUENCE [LARGE SCALE GENOMIC DNA]</scope>
    <source>
        <strain evidence="10 11">PLY_AMNH</strain>
    </source>
</reference>
<dbReference type="GO" id="GO:0012505">
    <property type="term" value="C:endomembrane system"/>
    <property type="evidence" value="ECO:0007669"/>
    <property type="project" value="UniProtKB-SubCell"/>
</dbReference>
<dbReference type="GO" id="GO:0016020">
    <property type="term" value="C:membrane"/>
    <property type="evidence" value="ECO:0007669"/>
    <property type="project" value="UniProtKB-SubCell"/>
</dbReference>
<evidence type="ECO:0000256" key="9">
    <source>
        <dbReference type="SAM" id="Phobius"/>
    </source>
</evidence>
<organism evidence="10 11">
    <name type="scientific">Cymbomonas tetramitiformis</name>
    <dbReference type="NCBI Taxonomy" id="36881"/>
    <lineage>
        <taxon>Eukaryota</taxon>
        <taxon>Viridiplantae</taxon>
        <taxon>Chlorophyta</taxon>
        <taxon>Pyramimonadophyceae</taxon>
        <taxon>Pyramimonadales</taxon>
        <taxon>Pyramimonadaceae</taxon>
        <taxon>Cymbomonas</taxon>
    </lineage>
</organism>
<evidence type="ECO:0000256" key="7">
    <source>
        <dbReference type="ARBA" id="ARBA00025100"/>
    </source>
</evidence>
<feature type="transmembrane region" description="Helical" evidence="9">
    <location>
        <begin position="382"/>
        <end position="401"/>
    </location>
</feature>
<evidence type="ECO:0000256" key="2">
    <source>
        <dbReference type="ARBA" id="ARBA00004308"/>
    </source>
</evidence>
<dbReference type="InterPro" id="IPR004776">
    <property type="entry name" value="Mem_transp_PIN-like"/>
</dbReference>
<feature type="transmembrane region" description="Helical" evidence="9">
    <location>
        <begin position="481"/>
        <end position="505"/>
    </location>
</feature>